<keyword evidence="3" id="KW-0963">Cytoplasm</keyword>
<evidence type="ECO:0000256" key="5">
    <source>
        <dbReference type="ARBA" id="ARBA00023273"/>
    </source>
</evidence>
<evidence type="ECO:0000256" key="6">
    <source>
        <dbReference type="SAM" id="MobiDB-lite"/>
    </source>
</evidence>
<feature type="domain" description="Enkurin" evidence="7">
    <location>
        <begin position="254"/>
        <end position="346"/>
    </location>
</feature>
<feature type="compositionally biased region" description="Low complexity" evidence="6">
    <location>
        <begin position="56"/>
        <end position="80"/>
    </location>
</feature>
<evidence type="ECO:0000256" key="4">
    <source>
        <dbReference type="ARBA" id="ARBA00023212"/>
    </source>
</evidence>
<protein>
    <recommendedName>
        <fullName evidence="7">Enkurin domain-containing protein</fullName>
    </recommendedName>
</protein>
<organism evidence="8 9">
    <name type="scientific">Allomyces macrogynus (strain ATCC 38327)</name>
    <name type="common">Allomyces javanicus var. macrogynus</name>
    <dbReference type="NCBI Taxonomy" id="578462"/>
    <lineage>
        <taxon>Eukaryota</taxon>
        <taxon>Fungi</taxon>
        <taxon>Fungi incertae sedis</taxon>
        <taxon>Blastocladiomycota</taxon>
        <taxon>Blastocladiomycetes</taxon>
        <taxon>Blastocladiales</taxon>
        <taxon>Blastocladiaceae</taxon>
        <taxon>Allomyces</taxon>
    </lineage>
</organism>
<dbReference type="PROSITE" id="PS51665">
    <property type="entry name" value="ENKURIN"/>
    <property type="match status" value="1"/>
</dbReference>
<dbReference type="GO" id="GO:0005856">
    <property type="term" value="C:cytoskeleton"/>
    <property type="evidence" value="ECO:0007669"/>
    <property type="project" value="UniProtKB-SubCell"/>
</dbReference>
<evidence type="ECO:0000313" key="9">
    <source>
        <dbReference type="Proteomes" id="UP000054350"/>
    </source>
</evidence>
<keyword evidence="9" id="KW-1185">Reference proteome</keyword>
<reference evidence="8 9" key="1">
    <citation type="submission" date="2009-11" db="EMBL/GenBank/DDBJ databases">
        <title>Annotation of Allomyces macrogynus ATCC 38327.</title>
        <authorList>
            <consortium name="The Broad Institute Genome Sequencing Platform"/>
            <person name="Russ C."/>
            <person name="Cuomo C."/>
            <person name="Burger G."/>
            <person name="Gray M.W."/>
            <person name="Holland P.W.H."/>
            <person name="King N."/>
            <person name="Lang F.B.F."/>
            <person name="Roger A.J."/>
            <person name="Ruiz-Trillo I."/>
            <person name="Young S.K."/>
            <person name="Zeng Q."/>
            <person name="Gargeya S."/>
            <person name="Fitzgerald M."/>
            <person name="Haas B."/>
            <person name="Abouelleil A."/>
            <person name="Alvarado L."/>
            <person name="Arachchi H.M."/>
            <person name="Berlin A."/>
            <person name="Chapman S.B."/>
            <person name="Gearin G."/>
            <person name="Goldberg J."/>
            <person name="Griggs A."/>
            <person name="Gujja S."/>
            <person name="Hansen M."/>
            <person name="Heiman D."/>
            <person name="Howarth C."/>
            <person name="Larimer J."/>
            <person name="Lui A."/>
            <person name="MacDonald P.J.P."/>
            <person name="McCowen C."/>
            <person name="Montmayeur A."/>
            <person name="Murphy C."/>
            <person name="Neiman D."/>
            <person name="Pearson M."/>
            <person name="Priest M."/>
            <person name="Roberts A."/>
            <person name="Saif S."/>
            <person name="Shea T."/>
            <person name="Sisk P."/>
            <person name="Stolte C."/>
            <person name="Sykes S."/>
            <person name="Wortman J."/>
            <person name="Nusbaum C."/>
            <person name="Birren B."/>
        </authorList>
    </citation>
    <scope>NUCLEOTIDE SEQUENCE [LARGE SCALE GENOMIC DNA]</scope>
    <source>
        <strain evidence="8 9">ATCC 38327</strain>
    </source>
</reference>
<dbReference type="OMA" id="HRVIYIA"/>
<accession>A0A0L0SSJ7</accession>
<dbReference type="OrthoDB" id="2123594at2759"/>
<dbReference type="InterPro" id="IPR052102">
    <property type="entry name" value="Enkurin_domain-protein"/>
</dbReference>
<keyword evidence="5" id="KW-0966">Cell projection</keyword>
<dbReference type="EMBL" id="GG745347">
    <property type="protein sequence ID" value="KNE65456.1"/>
    <property type="molecule type" value="Genomic_DNA"/>
</dbReference>
<dbReference type="AlphaFoldDB" id="A0A0L0SSJ7"/>
<dbReference type="GO" id="GO:0005516">
    <property type="term" value="F:calmodulin binding"/>
    <property type="evidence" value="ECO:0007669"/>
    <property type="project" value="TreeGrafter"/>
</dbReference>
<dbReference type="STRING" id="578462.A0A0L0SSJ7"/>
<evidence type="ECO:0000259" key="7">
    <source>
        <dbReference type="PROSITE" id="PS51665"/>
    </source>
</evidence>
<reference evidence="9" key="2">
    <citation type="submission" date="2009-11" db="EMBL/GenBank/DDBJ databases">
        <title>The Genome Sequence of Allomyces macrogynus strain ATCC 38327.</title>
        <authorList>
            <consortium name="The Broad Institute Genome Sequencing Platform"/>
            <person name="Russ C."/>
            <person name="Cuomo C."/>
            <person name="Shea T."/>
            <person name="Young S.K."/>
            <person name="Zeng Q."/>
            <person name="Koehrsen M."/>
            <person name="Haas B."/>
            <person name="Borodovsky M."/>
            <person name="Guigo R."/>
            <person name="Alvarado L."/>
            <person name="Berlin A."/>
            <person name="Borenstein D."/>
            <person name="Chen Z."/>
            <person name="Engels R."/>
            <person name="Freedman E."/>
            <person name="Gellesch M."/>
            <person name="Goldberg J."/>
            <person name="Griggs A."/>
            <person name="Gujja S."/>
            <person name="Heiman D."/>
            <person name="Hepburn T."/>
            <person name="Howarth C."/>
            <person name="Jen D."/>
            <person name="Larson L."/>
            <person name="Lewis B."/>
            <person name="Mehta T."/>
            <person name="Park D."/>
            <person name="Pearson M."/>
            <person name="Roberts A."/>
            <person name="Saif S."/>
            <person name="Shenoy N."/>
            <person name="Sisk P."/>
            <person name="Stolte C."/>
            <person name="Sykes S."/>
            <person name="Walk T."/>
            <person name="White J."/>
            <person name="Yandava C."/>
            <person name="Burger G."/>
            <person name="Gray M.W."/>
            <person name="Holland P.W.H."/>
            <person name="King N."/>
            <person name="Lang F.B.F."/>
            <person name="Roger A.J."/>
            <person name="Ruiz-Trillo I."/>
            <person name="Lander E."/>
            <person name="Nusbaum C."/>
        </authorList>
    </citation>
    <scope>NUCLEOTIDE SEQUENCE [LARGE SCALE GENOMIC DNA]</scope>
    <source>
        <strain evidence="9">ATCC 38327</strain>
    </source>
</reference>
<dbReference type="PANTHER" id="PTHR21490:SF0">
    <property type="entry name" value="ENKURIN"/>
    <property type="match status" value="1"/>
</dbReference>
<proteinExistence type="predicted"/>
<evidence type="ECO:0000256" key="3">
    <source>
        <dbReference type="ARBA" id="ARBA00022490"/>
    </source>
</evidence>
<dbReference type="Pfam" id="PF13864">
    <property type="entry name" value="Enkurin"/>
    <property type="match status" value="1"/>
</dbReference>
<name>A0A0L0SSJ7_ALLM3</name>
<dbReference type="Proteomes" id="UP000054350">
    <property type="component" value="Unassembled WGS sequence"/>
</dbReference>
<evidence type="ECO:0000256" key="2">
    <source>
        <dbReference type="ARBA" id="ARBA00004245"/>
    </source>
</evidence>
<feature type="region of interest" description="Disordered" evidence="6">
    <location>
        <begin position="1"/>
        <end position="96"/>
    </location>
</feature>
<comment type="subcellular location">
    <subcellularLocation>
        <location evidence="1">Cell projection</location>
        <location evidence="1">Cilium</location>
    </subcellularLocation>
    <subcellularLocation>
        <location evidence="2">Cytoplasm</location>
        <location evidence="2">Cytoskeleton</location>
    </subcellularLocation>
</comment>
<sequence>MVRTSSAASLAPGARHAPSPSTAATARRATPSKPSTLRRATSGPAVAAPPPPPTKPTAASHAKMTSAAQAAARAATAAASGPPKRRAASALTTPTAATGPRTEVHIYIPPIPDCVHDESVYDLIPIAVTPPHKPPRYVSKFAGLARDEYHAGVKPMASMGPLKVVSCGPERWLHRGDGAKLKPDVPKHSRDRTVRKAPLPAEPAVLPPPSGTDFIRTNRGVAAKSHPPSPPPAPRSFLRKANYGKTPAYLESQKARDAETERAMQADMQAHAEDANGGLVRLPDEERRVLLDGLKGNWEKLNNEYQKLSLTVDTVPKIARKVNMEQQLKRLEEDIQRFSHENIYVRFE</sequence>
<dbReference type="VEuPathDB" id="FungiDB:AMAG_11081"/>
<dbReference type="InterPro" id="IPR027012">
    <property type="entry name" value="Enkurin_dom"/>
</dbReference>
<dbReference type="eggNOG" id="ENOG502QT8E">
    <property type="taxonomic scope" value="Eukaryota"/>
</dbReference>
<dbReference type="GO" id="GO:0005929">
    <property type="term" value="C:cilium"/>
    <property type="evidence" value="ECO:0007669"/>
    <property type="project" value="UniProtKB-SubCell"/>
</dbReference>
<evidence type="ECO:0000313" key="8">
    <source>
        <dbReference type="EMBL" id="KNE65456.1"/>
    </source>
</evidence>
<gene>
    <name evidence="8" type="ORF">AMAG_11081</name>
</gene>
<feature type="compositionally biased region" description="Low complexity" evidence="6">
    <location>
        <begin position="14"/>
        <end position="32"/>
    </location>
</feature>
<evidence type="ECO:0000256" key="1">
    <source>
        <dbReference type="ARBA" id="ARBA00004138"/>
    </source>
</evidence>
<dbReference type="PANTHER" id="PTHR21490">
    <property type="entry name" value="ENKURIN-RELATED"/>
    <property type="match status" value="1"/>
</dbReference>
<keyword evidence="4" id="KW-0206">Cytoskeleton</keyword>